<dbReference type="EMBL" id="JWHL01000003">
    <property type="protein sequence ID" value="MBR1368472.1"/>
    <property type="molecule type" value="Genomic_DNA"/>
</dbReference>
<evidence type="ECO:0000256" key="5">
    <source>
        <dbReference type="ARBA" id="ARBA00023125"/>
    </source>
</evidence>
<dbReference type="Gene3D" id="3.40.50.300">
    <property type="entry name" value="P-loop containing nucleotide triphosphate hydrolases"/>
    <property type="match status" value="1"/>
</dbReference>
<feature type="binding site" evidence="6">
    <location>
        <begin position="42"/>
        <end position="49"/>
    </location>
    <ligand>
        <name>ATP</name>
        <dbReference type="ChEBI" id="CHEBI:30616"/>
    </ligand>
</feature>
<dbReference type="Proteomes" id="UP000730161">
    <property type="component" value="Unassembled WGS sequence"/>
</dbReference>
<dbReference type="SUPFAM" id="SSF52540">
    <property type="entry name" value="P-loop containing nucleoside triphosphate hydrolases"/>
    <property type="match status" value="1"/>
</dbReference>
<organism evidence="8 9">
    <name type="scientific">Methanocalculus chunghsingensis</name>
    <dbReference type="NCBI Taxonomy" id="156457"/>
    <lineage>
        <taxon>Archaea</taxon>
        <taxon>Methanobacteriati</taxon>
        <taxon>Methanobacteriota</taxon>
        <taxon>Stenosarchaea group</taxon>
        <taxon>Methanomicrobia</taxon>
        <taxon>Methanomicrobiales</taxon>
        <taxon>Methanocalculaceae</taxon>
        <taxon>Methanocalculus</taxon>
    </lineage>
</organism>
<dbReference type="Pfam" id="PF00580">
    <property type="entry name" value="UvrD-helicase"/>
    <property type="match status" value="1"/>
</dbReference>
<keyword evidence="5" id="KW-0238">DNA-binding</keyword>
<comment type="caution">
    <text evidence="8">The sequence shown here is derived from an EMBL/GenBank/DDBJ whole genome shotgun (WGS) entry which is preliminary data.</text>
</comment>
<evidence type="ECO:0000256" key="1">
    <source>
        <dbReference type="ARBA" id="ARBA00022741"/>
    </source>
</evidence>
<evidence type="ECO:0000259" key="7">
    <source>
        <dbReference type="PROSITE" id="PS51198"/>
    </source>
</evidence>
<accession>A0A8J8B6B6</accession>
<dbReference type="PANTHER" id="PTHR11070:SF2">
    <property type="entry name" value="ATP-DEPENDENT DNA HELICASE SRS2"/>
    <property type="match status" value="1"/>
</dbReference>
<keyword evidence="1 6" id="KW-0547">Nucleotide-binding</keyword>
<keyword evidence="4 6" id="KW-0067">ATP-binding</keyword>
<dbReference type="PROSITE" id="PS51198">
    <property type="entry name" value="UVRD_HELICASE_ATP_BIND"/>
    <property type="match status" value="1"/>
</dbReference>
<sequence>MFIEITEDDIVYAEKLLLPAGQSFNDERRAFIRCMESRDVIACPGSGKTTALLAKLVILARKVPFEENRGICVLTHTNVAIDEIKRRAGHAADVLFQYPNYFGTIQSFVNQFLAIPGYKSEFGNAIVAIDNDRFFSILEKMYLRGDYGFKRWMAEKGGISTLGNYWLHPETLKVGRSLDEPIRNLGEHTPTHQKITDIRMKVLKSGFLSFNDAYSIALRYIHLVPTIHQAFQNRFCMVFLDEAQDTYEHQFRVLDAIFQSEKLLVQRIGDPNQAIFNSDKESDRVWEPQSPLKFSDSHRYGETISKLLTSVRFYNDISLRGFQSRISYTPQLITFLPGEEHQVLQAFVKLVHKFELSENPCYAIGWIGKDKTDENKLCIPAYFPQYNRYQKQSNMHFSNLISYAAYAIKNAKTESLKHFFEVILQGVADALDDAGIKIEESNRSYTRHNVEKFLKRQNGNGYNEFRSQIIVHYLRALDSCLGAIELRDFIKASIVQNWSINDTESFLISDKIDFTNQPDTKEPINQFISDSGIVVNVGTVHSVKGETHAATLYLETDYYGKTDAQRLINFLKGERNSSELKKKRHIYNLKVVHVAFSRPKHLLAFACQALNVDEHKGELKNNGWEIHSVSELICDREEV</sequence>
<dbReference type="InterPro" id="IPR027417">
    <property type="entry name" value="P-loop_NTPase"/>
</dbReference>
<reference evidence="8" key="1">
    <citation type="submission" date="2014-12" db="EMBL/GenBank/DDBJ databases">
        <authorList>
            <person name="Huang H.-H."/>
            <person name="Chen S.-C."/>
            <person name="Lai M.-C."/>
        </authorList>
    </citation>
    <scope>NUCLEOTIDE SEQUENCE</scope>
    <source>
        <strain evidence="8">K1F9705b</strain>
    </source>
</reference>
<evidence type="ECO:0000313" key="8">
    <source>
        <dbReference type="EMBL" id="MBR1368472.1"/>
    </source>
</evidence>
<dbReference type="GO" id="GO:0003677">
    <property type="term" value="F:DNA binding"/>
    <property type="evidence" value="ECO:0007669"/>
    <property type="project" value="UniProtKB-KW"/>
</dbReference>
<dbReference type="GO" id="GO:0000725">
    <property type="term" value="P:recombinational repair"/>
    <property type="evidence" value="ECO:0007669"/>
    <property type="project" value="TreeGrafter"/>
</dbReference>
<evidence type="ECO:0000256" key="2">
    <source>
        <dbReference type="ARBA" id="ARBA00022801"/>
    </source>
</evidence>
<dbReference type="InterPro" id="IPR014016">
    <property type="entry name" value="UvrD-like_ATP-bd"/>
</dbReference>
<keyword evidence="3 6" id="KW-0347">Helicase</keyword>
<dbReference type="InterPro" id="IPR000212">
    <property type="entry name" value="DNA_helicase_UvrD/REP"/>
</dbReference>
<dbReference type="Gene3D" id="1.10.10.160">
    <property type="match status" value="1"/>
</dbReference>
<gene>
    <name evidence="8" type="ORF">RJ53_02715</name>
</gene>
<evidence type="ECO:0000256" key="3">
    <source>
        <dbReference type="ARBA" id="ARBA00022806"/>
    </source>
</evidence>
<evidence type="ECO:0000256" key="6">
    <source>
        <dbReference type="PROSITE-ProRule" id="PRU00560"/>
    </source>
</evidence>
<name>A0A8J8B6B6_9EURY</name>
<proteinExistence type="predicted"/>
<evidence type="ECO:0000313" key="9">
    <source>
        <dbReference type="Proteomes" id="UP000730161"/>
    </source>
</evidence>
<keyword evidence="2 6" id="KW-0378">Hydrolase</keyword>
<dbReference type="OrthoDB" id="203178at2157"/>
<dbReference type="AlphaFoldDB" id="A0A8J8B6B6"/>
<dbReference type="PANTHER" id="PTHR11070">
    <property type="entry name" value="UVRD / RECB / PCRA DNA HELICASE FAMILY MEMBER"/>
    <property type="match status" value="1"/>
</dbReference>
<feature type="domain" description="UvrD-like helicase ATP-binding" evidence="7">
    <location>
        <begin position="21"/>
        <end position="314"/>
    </location>
</feature>
<keyword evidence="9" id="KW-1185">Reference proteome</keyword>
<dbReference type="InterPro" id="IPR013986">
    <property type="entry name" value="DExx_box_DNA_helicase_dom_sf"/>
</dbReference>
<dbReference type="GO" id="GO:0016787">
    <property type="term" value="F:hydrolase activity"/>
    <property type="evidence" value="ECO:0007669"/>
    <property type="project" value="UniProtKB-UniRule"/>
</dbReference>
<dbReference type="GO" id="GO:0043138">
    <property type="term" value="F:3'-5' DNA helicase activity"/>
    <property type="evidence" value="ECO:0007669"/>
    <property type="project" value="TreeGrafter"/>
</dbReference>
<dbReference type="GO" id="GO:0005524">
    <property type="term" value="F:ATP binding"/>
    <property type="evidence" value="ECO:0007669"/>
    <property type="project" value="UniProtKB-UniRule"/>
</dbReference>
<dbReference type="RefSeq" id="WP_211530100.1">
    <property type="nucleotide sequence ID" value="NZ_JWHL01000003.1"/>
</dbReference>
<protein>
    <recommendedName>
        <fullName evidence="7">UvrD-like helicase ATP-binding domain-containing protein</fullName>
    </recommendedName>
</protein>
<evidence type="ECO:0000256" key="4">
    <source>
        <dbReference type="ARBA" id="ARBA00022840"/>
    </source>
</evidence>